<dbReference type="InterPro" id="IPR011764">
    <property type="entry name" value="Biotin_carboxylation_dom"/>
</dbReference>
<evidence type="ECO:0000313" key="8">
    <source>
        <dbReference type="EMBL" id="GMH82540.1"/>
    </source>
</evidence>
<dbReference type="AlphaFoldDB" id="A0A9W7BAF2"/>
<feature type="domain" description="ATP-grasp" evidence="6">
    <location>
        <begin position="93"/>
        <end position="310"/>
    </location>
</feature>
<dbReference type="GO" id="GO:0016874">
    <property type="term" value="F:ligase activity"/>
    <property type="evidence" value="ECO:0007669"/>
    <property type="project" value="UniProtKB-KW"/>
</dbReference>
<dbReference type="InterPro" id="IPR005479">
    <property type="entry name" value="CPAse_ATP-bd"/>
</dbReference>
<gene>
    <name evidence="8" type="ORF">TL16_g09292</name>
</gene>
<dbReference type="PANTHER" id="PTHR48095">
    <property type="entry name" value="PYRUVATE CARBOXYLASE SUBUNIT A"/>
    <property type="match status" value="1"/>
</dbReference>
<dbReference type="InterPro" id="IPR005481">
    <property type="entry name" value="BC-like_N"/>
</dbReference>
<keyword evidence="4" id="KW-0092">Biotin</keyword>
<evidence type="ECO:0000313" key="9">
    <source>
        <dbReference type="Proteomes" id="UP001162640"/>
    </source>
</evidence>
<dbReference type="InterPro" id="IPR016185">
    <property type="entry name" value="PreATP-grasp_dom_sf"/>
</dbReference>
<organism evidence="8 9">
    <name type="scientific">Triparma laevis f. inornata</name>
    <dbReference type="NCBI Taxonomy" id="1714386"/>
    <lineage>
        <taxon>Eukaryota</taxon>
        <taxon>Sar</taxon>
        <taxon>Stramenopiles</taxon>
        <taxon>Ochrophyta</taxon>
        <taxon>Bolidophyceae</taxon>
        <taxon>Parmales</taxon>
        <taxon>Triparmaceae</taxon>
        <taxon>Triparma</taxon>
    </lineage>
</organism>
<dbReference type="Pfam" id="PF00289">
    <property type="entry name" value="Biotin_carb_N"/>
    <property type="match status" value="1"/>
</dbReference>
<dbReference type="InterPro" id="IPR051602">
    <property type="entry name" value="ACC_Biotin_Carboxylase"/>
</dbReference>
<evidence type="ECO:0000256" key="5">
    <source>
        <dbReference type="PROSITE-ProRule" id="PRU00409"/>
    </source>
</evidence>
<accession>A0A9W7BAF2</accession>
<dbReference type="Gene3D" id="3.30.1490.20">
    <property type="entry name" value="ATP-grasp fold, A domain"/>
    <property type="match status" value="1"/>
</dbReference>
<dbReference type="PANTHER" id="PTHR48095:SF5">
    <property type="entry name" value="BLL7292 PROTEIN"/>
    <property type="match status" value="1"/>
</dbReference>
<keyword evidence="3 5" id="KW-0067">ATP-binding</keyword>
<evidence type="ECO:0008006" key="10">
    <source>
        <dbReference type="Google" id="ProtNLM"/>
    </source>
</evidence>
<dbReference type="PROSITE" id="PS50975">
    <property type="entry name" value="ATP_GRASP"/>
    <property type="match status" value="1"/>
</dbReference>
<dbReference type="SUPFAM" id="SSF56059">
    <property type="entry name" value="Glutathione synthetase ATP-binding domain-like"/>
    <property type="match status" value="1"/>
</dbReference>
<dbReference type="PROSITE" id="PS00867">
    <property type="entry name" value="CPSASE_2"/>
    <property type="match status" value="1"/>
</dbReference>
<dbReference type="Gene3D" id="3.30.470.20">
    <property type="entry name" value="ATP-grasp fold, B domain"/>
    <property type="match status" value="2"/>
</dbReference>
<feature type="domain" description="Biotin carboxylation" evidence="7">
    <location>
        <begin position="1"/>
        <end position="363"/>
    </location>
</feature>
<dbReference type="Proteomes" id="UP001162640">
    <property type="component" value="Unassembled WGS sequence"/>
</dbReference>
<evidence type="ECO:0000256" key="2">
    <source>
        <dbReference type="ARBA" id="ARBA00022741"/>
    </source>
</evidence>
<reference evidence="9" key="1">
    <citation type="journal article" date="2023" name="Commun. Biol.">
        <title>Genome analysis of Parmales, the sister group of diatoms, reveals the evolutionary specialization of diatoms from phago-mixotrophs to photoautotrophs.</title>
        <authorList>
            <person name="Ban H."/>
            <person name="Sato S."/>
            <person name="Yoshikawa S."/>
            <person name="Yamada K."/>
            <person name="Nakamura Y."/>
            <person name="Ichinomiya M."/>
            <person name="Sato N."/>
            <person name="Blanc-Mathieu R."/>
            <person name="Endo H."/>
            <person name="Kuwata A."/>
            <person name="Ogata H."/>
        </authorList>
    </citation>
    <scope>NUCLEOTIDE SEQUENCE [LARGE SCALE GENOMIC DNA]</scope>
</reference>
<evidence type="ECO:0000256" key="1">
    <source>
        <dbReference type="ARBA" id="ARBA00022598"/>
    </source>
</evidence>
<evidence type="ECO:0000256" key="3">
    <source>
        <dbReference type="ARBA" id="ARBA00022840"/>
    </source>
</evidence>
<protein>
    <recommendedName>
        <fullName evidence="10">Pyruvate carboxylase</fullName>
    </recommendedName>
</protein>
<evidence type="ECO:0000259" key="7">
    <source>
        <dbReference type="PROSITE" id="PS50979"/>
    </source>
</evidence>
<dbReference type="GO" id="GO:0005524">
    <property type="term" value="F:ATP binding"/>
    <property type="evidence" value="ECO:0007669"/>
    <property type="project" value="UniProtKB-UniRule"/>
</dbReference>
<dbReference type="Pfam" id="PF02786">
    <property type="entry name" value="CPSase_L_D2"/>
    <property type="match status" value="1"/>
</dbReference>
<evidence type="ECO:0000256" key="4">
    <source>
        <dbReference type="ARBA" id="ARBA00023267"/>
    </source>
</evidence>
<proteinExistence type="predicted"/>
<name>A0A9W7BAF2_9STRA</name>
<dbReference type="InterPro" id="IPR013815">
    <property type="entry name" value="ATP_grasp_subdomain_1"/>
</dbReference>
<evidence type="ECO:0000259" key="6">
    <source>
        <dbReference type="PROSITE" id="PS50975"/>
    </source>
</evidence>
<dbReference type="SUPFAM" id="SSF52440">
    <property type="entry name" value="PreATP-grasp domain"/>
    <property type="match status" value="1"/>
</dbReference>
<dbReference type="EMBL" id="BLQM01000315">
    <property type="protein sequence ID" value="GMH82540.1"/>
    <property type="molecule type" value="Genomic_DNA"/>
</dbReference>
<keyword evidence="2 5" id="KW-0547">Nucleotide-binding</keyword>
<dbReference type="GO" id="GO:0046872">
    <property type="term" value="F:metal ion binding"/>
    <property type="evidence" value="ECO:0007669"/>
    <property type="project" value="InterPro"/>
</dbReference>
<comment type="caution">
    <text evidence="8">The sequence shown here is derived from an EMBL/GenBank/DDBJ whole genome shotgun (WGS) entry which is preliminary data.</text>
</comment>
<dbReference type="InterPro" id="IPR011761">
    <property type="entry name" value="ATP-grasp"/>
</dbReference>
<dbReference type="PROSITE" id="PS50979">
    <property type="entry name" value="BC"/>
    <property type="match status" value="1"/>
</dbReference>
<sequence length="363" mass="39353">MDRSLPAVIATAAEDRALSERIGVPLAQLPNNYTDIEGIIKIAHEHGCDSIHPGYGFLSESDQFAQAVREHDLTFIGPQTDTLKIFGDKLRARDLAVDAQVSVAPGRVVRDATELEEFLKGSGGSGILKSRAGKKRQSVSVLAIYFTNSSLRSLAGGGGRGIRAVKLGDDLEDSFARCLGESKAFGASNSGLLIEQAITNAQHIEVQILADSHKNIIHLFDRECSLQRRHQKLVEVAPSSLPPPLKQKIFDDAIALAHASNYEGMGTFEFLVNDDGHFFMECNPRLQVEHTVTESITGIDLVECQFAVAEGAPLQEIIDQPPTSKGFSVQTRILAEKMDITSKKISPSCEPLSQFEPPSGHGI</sequence>
<keyword evidence="1" id="KW-0436">Ligase</keyword>